<dbReference type="InParanoid" id="D2W5D9"/>
<organism evidence="4">
    <name type="scientific">Naegleria gruberi</name>
    <name type="common">Amoeba</name>
    <dbReference type="NCBI Taxonomy" id="5762"/>
    <lineage>
        <taxon>Eukaryota</taxon>
        <taxon>Discoba</taxon>
        <taxon>Heterolobosea</taxon>
        <taxon>Tetramitia</taxon>
        <taxon>Eutetramitia</taxon>
        <taxon>Vahlkampfiidae</taxon>
        <taxon>Naegleria</taxon>
    </lineage>
</organism>
<dbReference type="Proteomes" id="UP000006671">
    <property type="component" value="Unassembled WGS sequence"/>
</dbReference>
<feature type="domain" description="TmcB/TmcC TPR repeats" evidence="2">
    <location>
        <begin position="242"/>
        <end position="331"/>
    </location>
</feature>
<dbReference type="RefSeq" id="XP_002668458.1">
    <property type="nucleotide sequence ID" value="XM_002668412.1"/>
</dbReference>
<name>D2W5D9_NAEGR</name>
<gene>
    <name evidence="3" type="ORF">NAEGRDRAFT_76630</name>
</gene>
<feature type="compositionally biased region" description="Polar residues" evidence="1">
    <location>
        <begin position="7"/>
        <end position="19"/>
    </location>
</feature>
<dbReference type="GeneID" id="8861838"/>
<dbReference type="InterPro" id="IPR052994">
    <property type="entry name" value="Tiny_macrocysts_regulators"/>
</dbReference>
<dbReference type="PANTHER" id="PTHR31600">
    <property type="entry name" value="TINY MACROCYSTS PROTEIN B-RELATED"/>
    <property type="match status" value="1"/>
</dbReference>
<evidence type="ECO:0000313" key="4">
    <source>
        <dbReference type="Proteomes" id="UP000006671"/>
    </source>
</evidence>
<evidence type="ECO:0000259" key="2">
    <source>
        <dbReference type="Pfam" id="PF25474"/>
    </source>
</evidence>
<proteinExistence type="predicted"/>
<sequence>MNGVQFAVTSTPPVITSNGGQQPSSSNPINNGGSKLVISGAITTSSSNTQIPTINLNHPNININNRRLSNISSDPNMNNGMNESYFEYRNETVMGIQPTYNYGEYGQWIARSLNFPITFGFDYLPYIKCIYNELENSIYFGVNCATIGSAISGIISIYVNIEKDYNIGLGLIGMHIGRNYLNDQDGCTKALLLLKKGRKSSPNFLQRLWLLERNKEIESLIDLDGRNVLDIKHILLKLEKKHFVIMTLHKAFWKEMLQESISINKIESLNKQITSLTRECDIIFNGLIANYGNNKTVLRTFAKYLEEIKFEKEKAFDMYDEASSIEEEESKKVTTLYLQSNQQKIILILMELKIHNIKKKNINLEHH</sequence>
<dbReference type="EMBL" id="GG739057">
    <property type="protein sequence ID" value="EFC35714.1"/>
    <property type="molecule type" value="Genomic_DNA"/>
</dbReference>
<protein>
    <submittedName>
        <fullName evidence="3">Predicted protein</fullName>
    </submittedName>
</protein>
<dbReference type="InterPro" id="IPR057352">
    <property type="entry name" value="TPR_TmcB/C"/>
</dbReference>
<accession>D2W5D9</accession>
<dbReference type="Pfam" id="PF25474">
    <property type="entry name" value="TPR_TmcB"/>
    <property type="match status" value="1"/>
</dbReference>
<feature type="region of interest" description="Disordered" evidence="1">
    <location>
        <begin position="1"/>
        <end position="31"/>
    </location>
</feature>
<reference evidence="3 4" key="1">
    <citation type="journal article" date="2010" name="Cell">
        <title>The genome of Naegleria gruberi illuminates early eukaryotic versatility.</title>
        <authorList>
            <person name="Fritz-Laylin L.K."/>
            <person name="Prochnik S.E."/>
            <person name="Ginger M.L."/>
            <person name="Dacks J.B."/>
            <person name="Carpenter M.L."/>
            <person name="Field M.C."/>
            <person name="Kuo A."/>
            <person name="Paredez A."/>
            <person name="Chapman J."/>
            <person name="Pham J."/>
            <person name="Shu S."/>
            <person name="Neupane R."/>
            <person name="Cipriano M."/>
            <person name="Mancuso J."/>
            <person name="Tu H."/>
            <person name="Salamov A."/>
            <person name="Lindquist E."/>
            <person name="Shapiro H."/>
            <person name="Lucas S."/>
            <person name="Grigoriev I.V."/>
            <person name="Cande W.Z."/>
            <person name="Fulton C."/>
            <person name="Rokhsar D.S."/>
            <person name="Dawson S.C."/>
        </authorList>
    </citation>
    <scope>NUCLEOTIDE SEQUENCE [LARGE SCALE GENOMIC DNA]</scope>
    <source>
        <strain evidence="3 4">NEG-M</strain>
    </source>
</reference>
<feature type="compositionally biased region" description="Low complexity" evidence="1">
    <location>
        <begin position="20"/>
        <end position="31"/>
    </location>
</feature>
<evidence type="ECO:0000256" key="1">
    <source>
        <dbReference type="SAM" id="MobiDB-lite"/>
    </source>
</evidence>
<evidence type="ECO:0000313" key="3">
    <source>
        <dbReference type="EMBL" id="EFC35714.1"/>
    </source>
</evidence>
<dbReference type="PANTHER" id="PTHR31600:SF2">
    <property type="entry name" value="GAMETE ENRICHED GENE 10 PROTEIN-RELATED"/>
    <property type="match status" value="1"/>
</dbReference>
<keyword evidence="4" id="KW-1185">Reference proteome</keyword>
<dbReference type="VEuPathDB" id="AmoebaDB:NAEGRDRAFT_76630"/>
<dbReference type="AlphaFoldDB" id="D2W5D9"/>
<dbReference type="KEGG" id="ngr:NAEGRDRAFT_76630"/>